<dbReference type="InterPro" id="IPR023393">
    <property type="entry name" value="START-like_dom_sf"/>
</dbReference>
<dbReference type="AlphaFoldDB" id="A0A9X2F5C7"/>
<dbReference type="Proteomes" id="UP001155182">
    <property type="component" value="Unassembled WGS sequence"/>
</dbReference>
<proteinExistence type="predicted"/>
<name>A0A9X2F5C7_9SPHI</name>
<keyword evidence="3" id="KW-1185">Reference proteome</keyword>
<dbReference type="EMBL" id="JAMWYS010000025">
    <property type="protein sequence ID" value="MCO4292636.1"/>
    <property type="molecule type" value="Genomic_DNA"/>
</dbReference>
<evidence type="ECO:0000313" key="2">
    <source>
        <dbReference type="EMBL" id="MCO4292636.1"/>
    </source>
</evidence>
<reference evidence="2" key="1">
    <citation type="submission" date="2022-06" db="EMBL/GenBank/DDBJ databases">
        <title>Solitalea sp. MAHUQ-68 isolated from rhizospheric soil.</title>
        <authorList>
            <person name="Huq M.A."/>
        </authorList>
    </citation>
    <scope>NUCLEOTIDE SEQUENCE</scope>
    <source>
        <strain evidence="2">MAHUQ-68</strain>
    </source>
</reference>
<dbReference type="RefSeq" id="WP_252587130.1">
    <property type="nucleotide sequence ID" value="NZ_JAMWYS010000025.1"/>
</dbReference>
<comment type="caution">
    <text evidence="2">The sequence shown here is derived from an EMBL/GenBank/DDBJ whole genome shotgun (WGS) entry which is preliminary data.</text>
</comment>
<dbReference type="SUPFAM" id="SSF55961">
    <property type="entry name" value="Bet v1-like"/>
    <property type="match status" value="1"/>
</dbReference>
<sequence>MRIYITTKINQKPDRVFSLFNKELFLALVPPGLKVQLLRFDGCKTGDEVHLLIKFPFAEQKWFSKITAHSFSDSNYSFIDEGIELPFFIKQWKHIHTVKSGESDNCSEIIDDISFESGSIIIGWLVYPFLYFTFLYRRPIYKQFLDV</sequence>
<organism evidence="2 3">
    <name type="scientific">Solitalea agri</name>
    <dbReference type="NCBI Taxonomy" id="2953739"/>
    <lineage>
        <taxon>Bacteria</taxon>
        <taxon>Pseudomonadati</taxon>
        <taxon>Bacteroidota</taxon>
        <taxon>Sphingobacteriia</taxon>
        <taxon>Sphingobacteriales</taxon>
        <taxon>Sphingobacteriaceae</taxon>
        <taxon>Solitalea</taxon>
    </lineage>
</organism>
<protein>
    <recommendedName>
        <fullName evidence="4">Ligand-binding SRPBCC domain-containing protein</fullName>
    </recommendedName>
</protein>
<evidence type="ECO:0000313" key="3">
    <source>
        <dbReference type="Proteomes" id="UP001155182"/>
    </source>
</evidence>
<accession>A0A9X2F5C7</accession>
<evidence type="ECO:0000256" key="1">
    <source>
        <dbReference type="SAM" id="Phobius"/>
    </source>
</evidence>
<keyword evidence="1" id="KW-0812">Transmembrane</keyword>
<feature type="transmembrane region" description="Helical" evidence="1">
    <location>
        <begin position="117"/>
        <end position="136"/>
    </location>
</feature>
<evidence type="ECO:0008006" key="4">
    <source>
        <dbReference type="Google" id="ProtNLM"/>
    </source>
</evidence>
<dbReference type="Gene3D" id="3.30.530.20">
    <property type="match status" value="1"/>
</dbReference>
<keyword evidence="1" id="KW-0472">Membrane</keyword>
<keyword evidence="1" id="KW-1133">Transmembrane helix</keyword>
<gene>
    <name evidence="2" type="ORF">NF867_07170</name>
</gene>